<feature type="compositionally biased region" description="Basic and acidic residues" evidence="1">
    <location>
        <begin position="239"/>
        <end position="250"/>
    </location>
</feature>
<dbReference type="Proteomes" id="UP001212152">
    <property type="component" value="Unassembled WGS sequence"/>
</dbReference>
<proteinExistence type="predicted"/>
<comment type="caution">
    <text evidence="2">The sequence shown here is derived from an EMBL/GenBank/DDBJ whole genome shotgun (WGS) entry which is preliminary data.</text>
</comment>
<feature type="compositionally biased region" description="Low complexity" evidence="1">
    <location>
        <begin position="395"/>
        <end position="405"/>
    </location>
</feature>
<feature type="compositionally biased region" description="Low complexity" evidence="1">
    <location>
        <begin position="462"/>
        <end position="473"/>
    </location>
</feature>
<dbReference type="PANTHER" id="PTHR28027">
    <property type="entry name" value="TRANSCRIPTIONAL REGULATOR MIT1"/>
    <property type="match status" value="1"/>
</dbReference>
<dbReference type="AlphaFoldDB" id="A0AAD5THS1"/>
<name>A0AAD5THS1_9FUNG</name>
<feature type="compositionally biased region" description="Low complexity" evidence="1">
    <location>
        <begin position="305"/>
        <end position="339"/>
    </location>
</feature>
<feature type="region of interest" description="Disordered" evidence="1">
    <location>
        <begin position="378"/>
        <end position="433"/>
    </location>
</feature>
<feature type="compositionally biased region" description="Low complexity" evidence="1">
    <location>
        <begin position="90"/>
        <end position="110"/>
    </location>
</feature>
<protein>
    <submittedName>
        <fullName evidence="2">Uncharacterized protein</fullName>
    </submittedName>
</protein>
<feature type="compositionally biased region" description="Low complexity" evidence="1">
    <location>
        <begin position="275"/>
        <end position="291"/>
    </location>
</feature>
<dbReference type="InterPro" id="IPR018608">
    <property type="entry name" value="Gti1/Pac2"/>
</dbReference>
<evidence type="ECO:0000313" key="3">
    <source>
        <dbReference type="Proteomes" id="UP001212152"/>
    </source>
</evidence>
<accession>A0AAD5THS1</accession>
<sequence length="542" mass="60504">MHTFTGAVETLQDAILLFEACRHGYLKRVQRRLNESEKRAFIQPGRVFIWDEEEAQIRRWTDSRVWSPSRRFLERFLTYFEIESKHPSCPSGSADSPVGASSSSSSDAAANGPVVRKKGGLSKRCLSVHTLEGRHLHLVAYYGGKGTNADASDDKEPLVRPHLHPLLAPVAEQIMSSEGFRHYPDLWQAWPAHAAPPMGFSPYLSRQSSLALSTQRYSKHSPRSAAAASQNRNTNGAADHAEVAQSERHVPRSHTFKGTPYQYRPASALAHTQHHQQQQQRQQENQHRQQQVDQPRPNYRVYSGHEQSQPQQQHQHQQQPQSLSQSEQQLQQHQQQQQHYARQSEAYQLYMHYSRSHSPSPSAATELDPRYALPAHVNGGGMQYSPTSEYGSGSPTTFTTLTPPLAHGSSGNGIHAQQQQQAPPTPLSRYGAGNSGVYNGSMLCKPMTFHHLPPQQQHHYETQSQQQQQQRSQMLDSSAARLPRGLGGISVDELLGRRFSPNSSRGSDDEAGSAAARAVENPQGSKSFQESPRRPNPMTMVG</sequence>
<feature type="region of interest" description="Disordered" evidence="1">
    <location>
        <begin position="214"/>
        <end position="342"/>
    </location>
</feature>
<feature type="region of interest" description="Disordered" evidence="1">
    <location>
        <begin position="87"/>
        <end position="115"/>
    </location>
</feature>
<feature type="region of interest" description="Disordered" evidence="1">
    <location>
        <begin position="455"/>
        <end position="542"/>
    </location>
</feature>
<reference evidence="2" key="1">
    <citation type="submission" date="2020-05" db="EMBL/GenBank/DDBJ databases">
        <title>Phylogenomic resolution of chytrid fungi.</title>
        <authorList>
            <person name="Stajich J.E."/>
            <person name="Amses K."/>
            <person name="Simmons R."/>
            <person name="Seto K."/>
            <person name="Myers J."/>
            <person name="Bonds A."/>
            <person name="Quandt C.A."/>
            <person name="Barry K."/>
            <person name="Liu P."/>
            <person name="Grigoriev I."/>
            <person name="Longcore J.E."/>
            <person name="James T.Y."/>
        </authorList>
    </citation>
    <scope>NUCLEOTIDE SEQUENCE</scope>
    <source>
        <strain evidence="2">JEL0379</strain>
    </source>
</reference>
<feature type="compositionally biased region" description="Polar residues" evidence="1">
    <location>
        <begin position="227"/>
        <end position="236"/>
    </location>
</feature>
<dbReference type="GO" id="GO:0003677">
    <property type="term" value="F:DNA binding"/>
    <property type="evidence" value="ECO:0007669"/>
    <property type="project" value="TreeGrafter"/>
</dbReference>
<evidence type="ECO:0000256" key="1">
    <source>
        <dbReference type="SAM" id="MobiDB-lite"/>
    </source>
</evidence>
<feature type="compositionally biased region" description="Polar residues" evidence="1">
    <location>
        <begin position="384"/>
        <end position="394"/>
    </location>
</feature>
<organism evidence="2 3">
    <name type="scientific">Geranomyces variabilis</name>
    <dbReference type="NCBI Taxonomy" id="109894"/>
    <lineage>
        <taxon>Eukaryota</taxon>
        <taxon>Fungi</taxon>
        <taxon>Fungi incertae sedis</taxon>
        <taxon>Chytridiomycota</taxon>
        <taxon>Chytridiomycota incertae sedis</taxon>
        <taxon>Chytridiomycetes</taxon>
        <taxon>Spizellomycetales</taxon>
        <taxon>Powellomycetaceae</taxon>
        <taxon>Geranomyces</taxon>
    </lineage>
</organism>
<keyword evidence="3" id="KW-1185">Reference proteome</keyword>
<dbReference type="PANTHER" id="PTHR28027:SF1">
    <property type="entry name" value="CAMP INDEPENDENT REGULATORY PROTEIN (AFU_ORTHOLOGUE AFUA_3G09640)"/>
    <property type="match status" value="1"/>
</dbReference>
<evidence type="ECO:0000313" key="2">
    <source>
        <dbReference type="EMBL" id="KAJ3176837.1"/>
    </source>
</evidence>
<gene>
    <name evidence="2" type="ORF">HDU87_004768</name>
</gene>
<dbReference type="EMBL" id="JADGJQ010000037">
    <property type="protein sequence ID" value="KAJ3176837.1"/>
    <property type="molecule type" value="Genomic_DNA"/>
</dbReference>
<dbReference type="Pfam" id="PF09729">
    <property type="entry name" value="Gti1_Pac2"/>
    <property type="match status" value="1"/>
</dbReference>